<dbReference type="PANTHER" id="PTHR41878:SF1">
    <property type="entry name" value="TNPR PROTEIN"/>
    <property type="match status" value="1"/>
</dbReference>
<keyword evidence="8" id="KW-1185">Reference proteome</keyword>
<keyword evidence="2 4" id="KW-0863">Zinc-finger</keyword>
<dbReference type="SUPFAM" id="SSF144232">
    <property type="entry name" value="HIT/MYND zinc finger-like"/>
    <property type="match status" value="1"/>
</dbReference>
<dbReference type="InterPro" id="IPR024047">
    <property type="entry name" value="MM3350-like_sf"/>
</dbReference>
<dbReference type="Gene3D" id="6.10.140.2220">
    <property type="match status" value="1"/>
</dbReference>
<dbReference type="PROSITE" id="PS50865">
    <property type="entry name" value="ZF_MYND_2"/>
    <property type="match status" value="1"/>
</dbReference>
<name>A0A409VU92_9AGAR</name>
<evidence type="ECO:0000256" key="3">
    <source>
        <dbReference type="ARBA" id="ARBA00022833"/>
    </source>
</evidence>
<dbReference type="InterPro" id="IPR012912">
    <property type="entry name" value="Plasmid_pRiA4b_Orf3-like"/>
</dbReference>
<evidence type="ECO:0000256" key="1">
    <source>
        <dbReference type="ARBA" id="ARBA00022723"/>
    </source>
</evidence>
<reference evidence="7 8" key="1">
    <citation type="journal article" date="2018" name="Evol. Lett.">
        <title>Horizontal gene cluster transfer increased hallucinogenic mushroom diversity.</title>
        <authorList>
            <person name="Reynolds H.T."/>
            <person name="Vijayakumar V."/>
            <person name="Gluck-Thaler E."/>
            <person name="Korotkin H.B."/>
            <person name="Matheny P.B."/>
            <person name="Slot J.C."/>
        </authorList>
    </citation>
    <scope>NUCLEOTIDE SEQUENCE [LARGE SCALE GENOMIC DNA]</scope>
    <source>
        <strain evidence="7 8">2629</strain>
    </source>
</reference>
<dbReference type="InterPro" id="IPR002893">
    <property type="entry name" value="Znf_MYND"/>
</dbReference>
<evidence type="ECO:0000256" key="5">
    <source>
        <dbReference type="SAM" id="MobiDB-lite"/>
    </source>
</evidence>
<dbReference type="AlphaFoldDB" id="A0A409VU92"/>
<dbReference type="PROSITE" id="PS01360">
    <property type="entry name" value="ZF_MYND_1"/>
    <property type="match status" value="1"/>
</dbReference>
<keyword evidence="3" id="KW-0862">Zinc</keyword>
<dbReference type="EMBL" id="NHTK01005975">
    <property type="protein sequence ID" value="PPQ69769.1"/>
    <property type="molecule type" value="Genomic_DNA"/>
</dbReference>
<evidence type="ECO:0000313" key="8">
    <source>
        <dbReference type="Proteomes" id="UP000284842"/>
    </source>
</evidence>
<comment type="caution">
    <text evidence="7">The sequence shown here is derived from an EMBL/GenBank/DDBJ whole genome shotgun (WGS) entry which is preliminary data.</text>
</comment>
<dbReference type="Gene3D" id="3.10.290.30">
    <property type="entry name" value="MM3350-like"/>
    <property type="match status" value="1"/>
</dbReference>
<dbReference type="SUPFAM" id="SSF159941">
    <property type="entry name" value="MM3350-like"/>
    <property type="match status" value="1"/>
</dbReference>
<proteinExistence type="predicted"/>
<protein>
    <recommendedName>
        <fullName evidence="6">MYND-type domain-containing protein</fullName>
    </recommendedName>
</protein>
<accession>A0A409VU92</accession>
<organism evidence="7 8">
    <name type="scientific">Panaeolus cyanescens</name>
    <dbReference type="NCBI Taxonomy" id="181874"/>
    <lineage>
        <taxon>Eukaryota</taxon>
        <taxon>Fungi</taxon>
        <taxon>Dikarya</taxon>
        <taxon>Basidiomycota</taxon>
        <taxon>Agaricomycotina</taxon>
        <taxon>Agaricomycetes</taxon>
        <taxon>Agaricomycetidae</taxon>
        <taxon>Agaricales</taxon>
        <taxon>Agaricineae</taxon>
        <taxon>Galeropsidaceae</taxon>
        <taxon>Panaeolus</taxon>
    </lineage>
</organism>
<keyword evidence="1" id="KW-0479">Metal-binding</keyword>
<feature type="region of interest" description="Disordered" evidence="5">
    <location>
        <begin position="1"/>
        <end position="31"/>
    </location>
</feature>
<dbReference type="Proteomes" id="UP000284842">
    <property type="component" value="Unassembled WGS sequence"/>
</dbReference>
<evidence type="ECO:0000256" key="4">
    <source>
        <dbReference type="PROSITE-ProRule" id="PRU00134"/>
    </source>
</evidence>
<dbReference type="PANTHER" id="PTHR41878">
    <property type="entry name" value="LEXA REPRESSOR-RELATED"/>
    <property type="match status" value="1"/>
</dbReference>
<feature type="domain" description="MYND-type" evidence="6">
    <location>
        <begin position="424"/>
        <end position="466"/>
    </location>
</feature>
<dbReference type="OrthoDB" id="432970at2759"/>
<dbReference type="Pfam" id="PF01753">
    <property type="entry name" value="zf-MYND"/>
    <property type="match status" value="1"/>
</dbReference>
<evidence type="ECO:0000256" key="2">
    <source>
        <dbReference type="ARBA" id="ARBA00022771"/>
    </source>
</evidence>
<evidence type="ECO:0000259" key="6">
    <source>
        <dbReference type="PROSITE" id="PS50865"/>
    </source>
</evidence>
<dbReference type="Pfam" id="PF07929">
    <property type="entry name" value="PRiA4_ORF3"/>
    <property type="match status" value="1"/>
</dbReference>
<gene>
    <name evidence="7" type="ORF">CVT24_002981</name>
</gene>
<dbReference type="GO" id="GO:0008270">
    <property type="term" value="F:zinc ion binding"/>
    <property type="evidence" value="ECO:0007669"/>
    <property type="project" value="UniProtKB-KW"/>
</dbReference>
<evidence type="ECO:0000313" key="7">
    <source>
        <dbReference type="EMBL" id="PPQ69769.1"/>
    </source>
</evidence>
<sequence length="473" mass="54182">MMLQSDDMDLERSMGLSKPVDKGRPGRRPKFVKFAPGDDGIYLPDIFFEDPRNHRPKPGPLGQIHAWGLYPYEYPEEARGERPISPGARNWPAFDGLQAMMRQMLHQMTYRPMDSPERQFMKVILDRKKKELKAHNFNGLDKCDVLCKITISAMNDRRGQPRVWRRFKVSAGISLNALQDKVVAPVMGWVRNLHCYTFTDFRDGSLYGPEQGSRSVDVAHKAQVGYEYLPDERYKFAHLFSKEGDEIGYLYDFGDKWYHVIRIEKIIPVEQSTGAVEVIDGKGMCPGENLRGSLHYEDFLFKYDDADYFEKNKMKREVLATPNYGKSFGKPPALFDPSNFDLEATKKRVSDALNSASSVPSGAKQFTIPFQEHEPGEFDKPFLKKSQSIVVTREEGNNSDDSDVGGYWKETQSNTKDRRRVAVCAACGKPASDDVELKTCSGCRLVWYCSIAHQKEHWKAAHKKQCTREFYPH</sequence>
<dbReference type="InParanoid" id="A0A409VU92"/>